<protein>
    <submittedName>
        <fullName evidence="1">Uncharacterized protein</fullName>
    </submittedName>
</protein>
<sequence>MWSHFDPSGVPSPIFLYLIWPWYAECVKKSYPHILHFLHVACYKKNNFTYFYFYLFFNF</sequence>
<dbReference type="AlphaFoldDB" id="A0A0L8H0T0"/>
<name>A0A0L8H0T0_OCTBM</name>
<organism evidence="1">
    <name type="scientific">Octopus bimaculoides</name>
    <name type="common">California two-spotted octopus</name>
    <dbReference type="NCBI Taxonomy" id="37653"/>
    <lineage>
        <taxon>Eukaryota</taxon>
        <taxon>Metazoa</taxon>
        <taxon>Spiralia</taxon>
        <taxon>Lophotrochozoa</taxon>
        <taxon>Mollusca</taxon>
        <taxon>Cephalopoda</taxon>
        <taxon>Coleoidea</taxon>
        <taxon>Octopodiformes</taxon>
        <taxon>Octopoda</taxon>
        <taxon>Incirrata</taxon>
        <taxon>Octopodidae</taxon>
        <taxon>Octopus</taxon>
    </lineage>
</organism>
<evidence type="ECO:0000313" key="1">
    <source>
        <dbReference type="EMBL" id="KOF82714.1"/>
    </source>
</evidence>
<reference evidence="1" key="1">
    <citation type="submission" date="2015-07" db="EMBL/GenBank/DDBJ databases">
        <title>MeaNS - Measles Nucleotide Surveillance Program.</title>
        <authorList>
            <person name="Tran T."/>
            <person name="Druce J."/>
        </authorList>
    </citation>
    <scope>NUCLEOTIDE SEQUENCE</scope>
    <source>
        <strain evidence="1">UCB-OBI-ISO-001</strain>
        <tissue evidence="1">Gonad</tissue>
    </source>
</reference>
<dbReference type="EMBL" id="KQ419644">
    <property type="protein sequence ID" value="KOF82714.1"/>
    <property type="molecule type" value="Genomic_DNA"/>
</dbReference>
<accession>A0A0L8H0T0</accession>
<gene>
    <name evidence="1" type="ORF">OCBIM_22024876mg</name>
</gene>
<proteinExistence type="predicted"/>